<dbReference type="AlphaFoldDB" id="A0A420YBP3"/>
<dbReference type="SUPFAM" id="SSF51735">
    <property type="entry name" value="NAD(P)-binding Rossmann-fold domains"/>
    <property type="match status" value="1"/>
</dbReference>
<protein>
    <recommendedName>
        <fullName evidence="6">Oxidoreductase</fullName>
    </recommendedName>
</protein>
<organism evidence="4 5">
    <name type="scientific">Coniochaeta pulveracea</name>
    <dbReference type="NCBI Taxonomy" id="177199"/>
    <lineage>
        <taxon>Eukaryota</taxon>
        <taxon>Fungi</taxon>
        <taxon>Dikarya</taxon>
        <taxon>Ascomycota</taxon>
        <taxon>Pezizomycotina</taxon>
        <taxon>Sordariomycetes</taxon>
        <taxon>Sordariomycetidae</taxon>
        <taxon>Coniochaetales</taxon>
        <taxon>Coniochaetaceae</taxon>
        <taxon>Coniochaeta</taxon>
    </lineage>
</organism>
<reference evidence="4 5" key="1">
    <citation type="submission" date="2018-08" db="EMBL/GenBank/DDBJ databases">
        <title>Draft genome of the lignicolous fungus Coniochaeta pulveracea.</title>
        <authorList>
            <person name="Borstlap C.J."/>
            <person name="De Witt R.N."/>
            <person name="Botha A."/>
            <person name="Volschenk H."/>
        </authorList>
    </citation>
    <scope>NUCLEOTIDE SEQUENCE [LARGE SCALE GENOMIC DNA]</scope>
    <source>
        <strain evidence="4 5">CAB683</strain>
    </source>
</reference>
<name>A0A420YBP3_9PEZI</name>
<dbReference type="OrthoDB" id="191139at2759"/>
<dbReference type="Proteomes" id="UP000275385">
    <property type="component" value="Unassembled WGS sequence"/>
</dbReference>
<dbReference type="STRING" id="177199.A0A420YBP3"/>
<evidence type="ECO:0000313" key="5">
    <source>
        <dbReference type="Proteomes" id="UP000275385"/>
    </source>
</evidence>
<comment type="caution">
    <text evidence="4">The sequence shown here is derived from an EMBL/GenBank/DDBJ whole genome shotgun (WGS) entry which is preliminary data.</text>
</comment>
<dbReference type="InterPro" id="IPR036291">
    <property type="entry name" value="NAD(P)-bd_dom_sf"/>
</dbReference>
<gene>
    <name evidence="4" type="ORF">DL546_007243</name>
</gene>
<dbReference type="Pfam" id="PF00106">
    <property type="entry name" value="adh_short"/>
    <property type="match status" value="1"/>
</dbReference>
<evidence type="ECO:0000256" key="3">
    <source>
        <dbReference type="ARBA" id="ARBA00023002"/>
    </source>
</evidence>
<dbReference type="Gene3D" id="3.40.50.720">
    <property type="entry name" value="NAD(P)-binding Rossmann-like Domain"/>
    <property type="match status" value="1"/>
</dbReference>
<dbReference type="PRINTS" id="PR00081">
    <property type="entry name" value="GDHRDH"/>
</dbReference>
<evidence type="ECO:0000313" key="4">
    <source>
        <dbReference type="EMBL" id="RKU45315.1"/>
    </source>
</evidence>
<dbReference type="EMBL" id="QVQW01000022">
    <property type="protein sequence ID" value="RKU45315.1"/>
    <property type="molecule type" value="Genomic_DNA"/>
</dbReference>
<evidence type="ECO:0008006" key="6">
    <source>
        <dbReference type="Google" id="ProtNLM"/>
    </source>
</evidence>
<comment type="similarity">
    <text evidence="1">Belongs to the short-chain dehydrogenases/reductases (SDR) family.</text>
</comment>
<accession>A0A420YBP3</accession>
<keyword evidence="3" id="KW-0560">Oxidoreductase</keyword>
<dbReference type="GO" id="GO:0016491">
    <property type="term" value="F:oxidoreductase activity"/>
    <property type="evidence" value="ECO:0007669"/>
    <property type="project" value="UniProtKB-KW"/>
</dbReference>
<evidence type="ECO:0000256" key="2">
    <source>
        <dbReference type="ARBA" id="ARBA00022857"/>
    </source>
</evidence>
<dbReference type="InterPro" id="IPR002347">
    <property type="entry name" value="SDR_fam"/>
</dbReference>
<keyword evidence="2" id="KW-0521">NADP</keyword>
<keyword evidence="5" id="KW-1185">Reference proteome</keyword>
<evidence type="ECO:0000256" key="1">
    <source>
        <dbReference type="ARBA" id="ARBA00006484"/>
    </source>
</evidence>
<sequence length="321" mass="35136">MVYIPFFSDTSVPFEPSKDIPSLAGKVILVTGGNTGLGKQSILELARYGKPAKIYLAARNQEKAKGAIEDVKNHAPDAPIVPLDLDLTSFESIKKAARTFANQEERLDVLMLNAGIMAVPNATTKEGYEIQFGTNHVGHALLTKLLMPTLLKTARRPEKPDVRVVVLTSAGLGLASPGEGIKFDTVKTDGSALYTWTRYGQSKLANALFARELAKRYPEVKAVAVHPGAVDTQLFFPFAESFGIFNFAATALVRPFLKTVEMGARNQVWATVSKQVESGEWYTPVGIKGTVKVRGTDLARDDNLAKKLWEWTEKELEGQEI</sequence>
<dbReference type="PANTHER" id="PTHR24320:SF282">
    <property type="entry name" value="WW DOMAIN-CONTAINING OXIDOREDUCTASE"/>
    <property type="match status" value="1"/>
</dbReference>
<dbReference type="PANTHER" id="PTHR24320">
    <property type="entry name" value="RETINOL DEHYDROGENASE"/>
    <property type="match status" value="1"/>
</dbReference>
<proteinExistence type="inferred from homology"/>